<dbReference type="EMBL" id="JACEIK010001681">
    <property type="protein sequence ID" value="MCD7471431.1"/>
    <property type="molecule type" value="Genomic_DNA"/>
</dbReference>
<accession>A0ABS8TIW5</accession>
<protein>
    <submittedName>
        <fullName evidence="1">Uncharacterized protein</fullName>
    </submittedName>
</protein>
<name>A0ABS8TIW5_DATST</name>
<organism evidence="1 2">
    <name type="scientific">Datura stramonium</name>
    <name type="common">Jimsonweed</name>
    <name type="synonym">Common thornapple</name>
    <dbReference type="NCBI Taxonomy" id="4076"/>
    <lineage>
        <taxon>Eukaryota</taxon>
        <taxon>Viridiplantae</taxon>
        <taxon>Streptophyta</taxon>
        <taxon>Embryophyta</taxon>
        <taxon>Tracheophyta</taxon>
        <taxon>Spermatophyta</taxon>
        <taxon>Magnoliopsida</taxon>
        <taxon>eudicotyledons</taxon>
        <taxon>Gunneridae</taxon>
        <taxon>Pentapetalae</taxon>
        <taxon>asterids</taxon>
        <taxon>lamiids</taxon>
        <taxon>Solanales</taxon>
        <taxon>Solanaceae</taxon>
        <taxon>Solanoideae</taxon>
        <taxon>Datureae</taxon>
        <taxon>Datura</taxon>
    </lineage>
</organism>
<evidence type="ECO:0000313" key="2">
    <source>
        <dbReference type="Proteomes" id="UP000823775"/>
    </source>
</evidence>
<gene>
    <name evidence="1" type="ORF">HAX54_011873</name>
</gene>
<evidence type="ECO:0000313" key="1">
    <source>
        <dbReference type="EMBL" id="MCD7471431.1"/>
    </source>
</evidence>
<dbReference type="Proteomes" id="UP000823775">
    <property type="component" value="Unassembled WGS sequence"/>
</dbReference>
<reference evidence="1 2" key="1">
    <citation type="journal article" date="2021" name="BMC Genomics">
        <title>Datura genome reveals duplications of psychoactive alkaloid biosynthetic genes and high mutation rate following tissue culture.</title>
        <authorList>
            <person name="Rajewski A."/>
            <person name="Carter-House D."/>
            <person name="Stajich J."/>
            <person name="Litt A."/>
        </authorList>
    </citation>
    <scope>NUCLEOTIDE SEQUENCE [LARGE SCALE GENOMIC DNA]</scope>
    <source>
        <strain evidence="1">AR-01</strain>
    </source>
</reference>
<comment type="caution">
    <text evidence="1">The sequence shown here is derived from an EMBL/GenBank/DDBJ whole genome shotgun (WGS) entry which is preliminary data.</text>
</comment>
<keyword evidence="2" id="KW-1185">Reference proteome</keyword>
<sequence>VRITDSKAEFEIYVSNPIEKFELHVVNPTAEFELRVVDPIAEFELYFADTLFPLQLVPFKSRIFNTCFLLPNEPNLSRFQNVII</sequence>
<proteinExistence type="predicted"/>
<feature type="non-terminal residue" evidence="1">
    <location>
        <position position="1"/>
    </location>
</feature>